<dbReference type="InterPro" id="IPR029063">
    <property type="entry name" value="SAM-dependent_MTases_sf"/>
</dbReference>
<dbReference type="Gene3D" id="1.10.8.100">
    <property type="entry name" value="Ribosomal RNA adenine dimethylase-like, domain 2"/>
    <property type="match status" value="1"/>
</dbReference>
<proteinExistence type="inferred from homology"/>
<evidence type="ECO:0000256" key="6">
    <source>
        <dbReference type="ARBA" id="ARBA00022884"/>
    </source>
</evidence>
<dbReference type="PROSITE" id="PS01131">
    <property type="entry name" value="RRNA_A_DIMETH"/>
    <property type="match status" value="1"/>
</dbReference>
<feature type="domain" description="Ribosomal RNA adenine methylase transferase N-terminal" evidence="9">
    <location>
        <begin position="28"/>
        <end position="200"/>
    </location>
</feature>
<organism evidence="10 11">
    <name type="scientific">Terasakiispira papahanaumokuakeensis</name>
    <dbReference type="NCBI Taxonomy" id="197479"/>
    <lineage>
        <taxon>Bacteria</taxon>
        <taxon>Pseudomonadati</taxon>
        <taxon>Pseudomonadota</taxon>
        <taxon>Gammaproteobacteria</taxon>
        <taxon>Oceanospirillales</taxon>
        <taxon>Terasakiispira</taxon>
    </lineage>
</organism>
<feature type="binding site" evidence="7 8">
    <location>
        <position position="48"/>
    </location>
    <ligand>
        <name>S-adenosyl-L-methionine</name>
        <dbReference type="ChEBI" id="CHEBI:59789"/>
    </ligand>
</feature>
<dbReference type="InterPro" id="IPR020598">
    <property type="entry name" value="rRNA_Ade_methylase_Trfase_N"/>
</dbReference>
<dbReference type="InterPro" id="IPR023165">
    <property type="entry name" value="rRNA_Ade_diMease-like_C"/>
</dbReference>
<dbReference type="RefSeq" id="WP_068996938.1">
    <property type="nucleotide sequence ID" value="NZ_MDTQ01000001.1"/>
</dbReference>
<dbReference type="GO" id="GO:0005829">
    <property type="term" value="C:cytosol"/>
    <property type="evidence" value="ECO:0007669"/>
    <property type="project" value="TreeGrafter"/>
</dbReference>
<comment type="caution">
    <text evidence="10">The sequence shown here is derived from an EMBL/GenBank/DDBJ whole genome shotgun (WGS) entry which is preliminary data.</text>
</comment>
<dbReference type="CDD" id="cd02440">
    <property type="entry name" value="AdoMet_MTases"/>
    <property type="match status" value="1"/>
</dbReference>
<dbReference type="GO" id="GO:0052908">
    <property type="term" value="F:16S rRNA (adenine(1518)-N(6)/adenine(1519)-N(6))-dimethyltransferase activity"/>
    <property type="evidence" value="ECO:0007669"/>
    <property type="project" value="UniProtKB-EC"/>
</dbReference>
<evidence type="ECO:0000313" key="10">
    <source>
        <dbReference type="EMBL" id="ODC02553.1"/>
    </source>
</evidence>
<feature type="binding site" evidence="7 8">
    <location>
        <position position="21"/>
    </location>
    <ligand>
        <name>S-adenosyl-L-methionine</name>
        <dbReference type="ChEBI" id="CHEBI:59789"/>
    </ligand>
</feature>
<evidence type="ECO:0000256" key="3">
    <source>
        <dbReference type="ARBA" id="ARBA00022603"/>
    </source>
</evidence>
<feature type="binding site" evidence="7 8">
    <location>
        <position position="95"/>
    </location>
    <ligand>
        <name>S-adenosyl-L-methionine</name>
        <dbReference type="ChEBI" id="CHEBI:59789"/>
    </ligand>
</feature>
<comment type="catalytic activity">
    <reaction evidence="7">
        <text>adenosine(1518)/adenosine(1519) in 16S rRNA + 4 S-adenosyl-L-methionine = N(6)-dimethyladenosine(1518)/N(6)-dimethyladenosine(1519) in 16S rRNA + 4 S-adenosyl-L-homocysteine + 4 H(+)</text>
        <dbReference type="Rhea" id="RHEA:19609"/>
        <dbReference type="Rhea" id="RHEA-COMP:10232"/>
        <dbReference type="Rhea" id="RHEA-COMP:10233"/>
        <dbReference type="ChEBI" id="CHEBI:15378"/>
        <dbReference type="ChEBI" id="CHEBI:57856"/>
        <dbReference type="ChEBI" id="CHEBI:59789"/>
        <dbReference type="ChEBI" id="CHEBI:74411"/>
        <dbReference type="ChEBI" id="CHEBI:74493"/>
        <dbReference type="EC" id="2.1.1.182"/>
    </reaction>
</comment>
<evidence type="ECO:0000256" key="5">
    <source>
        <dbReference type="ARBA" id="ARBA00022691"/>
    </source>
</evidence>
<dbReference type="InterPro" id="IPR020596">
    <property type="entry name" value="rRNA_Ade_Mease_Trfase_CS"/>
</dbReference>
<evidence type="ECO:0000256" key="7">
    <source>
        <dbReference type="HAMAP-Rule" id="MF_00607"/>
    </source>
</evidence>
<sequence length="269" mass="30879">MSQQHNGRSLGHQARKRFGQNFLQDTGIISRIVRAVRPSGHDRLVEIGPGMGAITEQLLAQNEGALDVIELDRDLIPGLRVKFFNYPDFKIHEADALKFDFNQLKIDERPLRIVGNLPYNISTPLIFHLLAQSCVADMHFMLQKEVVHRLAAHPGGGEWGRLSVMAQYFCQVECLFEVPPECFIPRPKVDSAIVRLTPYETPPYPADDLKMLDDTVRRSFAQRRKTLRNNLKGLVEADDLQRLEIDPQRRPETLSLEEFVRISNWRSQE</sequence>
<accession>A0A1E2V6L5</accession>
<keyword evidence="11" id="KW-1185">Reference proteome</keyword>
<comment type="function">
    <text evidence="7">Specifically dimethylates two adjacent adenosines (A1518 and A1519) in the loop of a conserved hairpin near the 3'-end of 16S rRNA in the 30S particle. May play a critical role in biogenesis of 30S subunits.</text>
</comment>
<dbReference type="EC" id="2.1.1.182" evidence="7"/>
<dbReference type="EMBL" id="MDTQ01000001">
    <property type="protein sequence ID" value="ODC02553.1"/>
    <property type="molecule type" value="Genomic_DNA"/>
</dbReference>
<dbReference type="Proteomes" id="UP000094291">
    <property type="component" value="Unassembled WGS sequence"/>
</dbReference>
<reference evidence="10 11" key="1">
    <citation type="submission" date="2016-08" db="EMBL/GenBank/DDBJ databases">
        <authorList>
            <person name="Seilhamer J.J."/>
        </authorList>
    </citation>
    <scope>NUCLEOTIDE SEQUENCE [LARGE SCALE GENOMIC DNA]</scope>
    <source>
        <strain evidence="10 11">PH27A</strain>
    </source>
</reference>
<keyword evidence="1 7" id="KW-0963">Cytoplasm</keyword>
<gene>
    <name evidence="7" type="primary">rsmA</name>
    <name evidence="7" type="synonym">ksgA</name>
    <name evidence="10" type="ORF">BFW38_02330</name>
</gene>
<dbReference type="Gene3D" id="3.40.50.150">
    <property type="entry name" value="Vaccinia Virus protein VP39"/>
    <property type="match status" value="1"/>
</dbReference>
<dbReference type="Pfam" id="PF00398">
    <property type="entry name" value="RrnaAD"/>
    <property type="match status" value="1"/>
</dbReference>
<dbReference type="InterPro" id="IPR011530">
    <property type="entry name" value="rRNA_adenine_dimethylase"/>
</dbReference>
<protein>
    <recommendedName>
        <fullName evidence="7">Ribosomal RNA small subunit methyltransferase A</fullName>
        <ecNumber evidence="7">2.1.1.182</ecNumber>
    </recommendedName>
    <alternativeName>
        <fullName evidence="7">16S rRNA (adenine(1518)-N(6)/adenine(1519)-N(6))-dimethyltransferase</fullName>
    </alternativeName>
    <alternativeName>
        <fullName evidence="7">16S rRNA dimethyladenosine transferase</fullName>
    </alternativeName>
    <alternativeName>
        <fullName evidence="7">16S rRNA dimethylase</fullName>
    </alternativeName>
    <alternativeName>
        <fullName evidence="7">S-adenosylmethionine-6-N', N'-adenosyl(rRNA) dimethyltransferase</fullName>
    </alternativeName>
</protein>
<dbReference type="SMART" id="SM00650">
    <property type="entry name" value="rADc"/>
    <property type="match status" value="1"/>
</dbReference>
<feature type="binding site" evidence="7 8">
    <location>
        <position position="116"/>
    </location>
    <ligand>
        <name>S-adenosyl-L-methionine</name>
        <dbReference type="ChEBI" id="CHEBI:59789"/>
    </ligand>
</feature>
<dbReference type="InterPro" id="IPR001737">
    <property type="entry name" value="KsgA/Erm"/>
</dbReference>
<evidence type="ECO:0000256" key="2">
    <source>
        <dbReference type="ARBA" id="ARBA00022552"/>
    </source>
</evidence>
<keyword evidence="4 7" id="KW-0808">Transferase</keyword>
<comment type="similarity">
    <text evidence="7">Belongs to the class I-like SAM-binding methyltransferase superfamily. rRNA adenine N(6)-methyltransferase family. RsmA subfamily.</text>
</comment>
<dbReference type="PANTHER" id="PTHR11727">
    <property type="entry name" value="DIMETHYLADENOSINE TRANSFERASE"/>
    <property type="match status" value="1"/>
</dbReference>
<dbReference type="HAMAP" id="MF_00607">
    <property type="entry name" value="16SrRNA_methyltr_A"/>
    <property type="match status" value="1"/>
</dbReference>
<dbReference type="OrthoDB" id="9814755at2"/>
<dbReference type="FunFam" id="1.10.8.100:FF:000001">
    <property type="entry name" value="Ribosomal RNA small subunit methyltransferase A"/>
    <property type="match status" value="1"/>
</dbReference>
<keyword evidence="6 7" id="KW-0694">RNA-binding</keyword>
<keyword evidence="2 7" id="KW-0698">rRNA processing</keyword>
<feature type="binding site" evidence="7 8">
    <location>
        <position position="70"/>
    </location>
    <ligand>
        <name>S-adenosyl-L-methionine</name>
        <dbReference type="ChEBI" id="CHEBI:59789"/>
    </ligand>
</feature>
<feature type="binding site" evidence="7 8">
    <location>
        <position position="23"/>
    </location>
    <ligand>
        <name>S-adenosyl-L-methionine</name>
        <dbReference type="ChEBI" id="CHEBI:59789"/>
    </ligand>
</feature>
<dbReference type="PROSITE" id="PS51689">
    <property type="entry name" value="SAM_RNA_A_N6_MT"/>
    <property type="match status" value="1"/>
</dbReference>
<evidence type="ECO:0000256" key="4">
    <source>
        <dbReference type="ARBA" id="ARBA00022679"/>
    </source>
</evidence>
<dbReference type="GO" id="GO:0003723">
    <property type="term" value="F:RNA binding"/>
    <property type="evidence" value="ECO:0007669"/>
    <property type="project" value="UniProtKB-UniRule"/>
</dbReference>
<evidence type="ECO:0000256" key="1">
    <source>
        <dbReference type="ARBA" id="ARBA00022490"/>
    </source>
</evidence>
<dbReference type="SUPFAM" id="SSF53335">
    <property type="entry name" value="S-adenosyl-L-methionine-dependent methyltransferases"/>
    <property type="match status" value="1"/>
</dbReference>
<keyword evidence="3 7" id="KW-0489">Methyltransferase</keyword>
<dbReference type="STRING" id="197479.BFW38_02330"/>
<keyword evidence="5 7" id="KW-0949">S-adenosyl-L-methionine</keyword>
<evidence type="ECO:0000313" key="11">
    <source>
        <dbReference type="Proteomes" id="UP000094291"/>
    </source>
</evidence>
<dbReference type="PANTHER" id="PTHR11727:SF7">
    <property type="entry name" value="DIMETHYLADENOSINE TRANSFERASE-RELATED"/>
    <property type="match status" value="1"/>
</dbReference>
<name>A0A1E2V6L5_9GAMM</name>
<comment type="subcellular location">
    <subcellularLocation>
        <location evidence="7">Cytoplasm</location>
    </subcellularLocation>
</comment>
<dbReference type="NCBIfam" id="TIGR00755">
    <property type="entry name" value="ksgA"/>
    <property type="match status" value="1"/>
</dbReference>
<dbReference type="AlphaFoldDB" id="A0A1E2V6L5"/>
<evidence type="ECO:0000259" key="9">
    <source>
        <dbReference type="SMART" id="SM00650"/>
    </source>
</evidence>
<evidence type="ECO:0000256" key="8">
    <source>
        <dbReference type="PROSITE-ProRule" id="PRU01026"/>
    </source>
</evidence>